<dbReference type="Pfam" id="PF13442">
    <property type="entry name" value="Cytochrome_CBB3"/>
    <property type="match status" value="1"/>
</dbReference>
<evidence type="ECO:0000256" key="4">
    <source>
        <dbReference type="PROSITE-ProRule" id="PRU00433"/>
    </source>
</evidence>
<dbReference type="GO" id="GO:0009055">
    <property type="term" value="F:electron transfer activity"/>
    <property type="evidence" value="ECO:0007669"/>
    <property type="project" value="InterPro"/>
</dbReference>
<dbReference type="InterPro" id="IPR036909">
    <property type="entry name" value="Cyt_c-like_dom_sf"/>
</dbReference>
<evidence type="ECO:0000313" key="8">
    <source>
        <dbReference type="Proteomes" id="UP000002931"/>
    </source>
</evidence>
<accession>A3VEB7</accession>
<evidence type="ECO:0000259" key="6">
    <source>
        <dbReference type="PROSITE" id="PS51007"/>
    </source>
</evidence>
<dbReference type="eggNOG" id="COG2010">
    <property type="taxonomic scope" value="Bacteria"/>
</dbReference>
<dbReference type="Proteomes" id="UP000002931">
    <property type="component" value="Unassembled WGS sequence"/>
</dbReference>
<keyword evidence="5" id="KW-0732">Signal</keyword>
<sequence length="169" mass="18008">MHVTRAAAAMLLPFMLAMPVTTVAQAADPVGDPARGKTVFRSVGDCMRCHGWAADGRSGVHLRAPPGSNLRETALDAEGLAEVIRCGLPGTPMPYHSRQAYDGDGCYGMSLDDFDADDKPKRGKTFGDDDIQNVVAYLQSEVIGLGKPTFEECTAFFENPAAAACNSLR</sequence>
<keyword evidence="2 4" id="KW-0479">Metal-binding</keyword>
<feature type="domain" description="Cytochrome c" evidence="6">
    <location>
        <begin position="31"/>
        <end position="142"/>
    </location>
</feature>
<evidence type="ECO:0000256" key="2">
    <source>
        <dbReference type="ARBA" id="ARBA00022723"/>
    </source>
</evidence>
<comment type="caution">
    <text evidence="7">The sequence shown here is derived from an EMBL/GenBank/DDBJ whole genome shotgun (WGS) entry which is preliminary data.</text>
</comment>
<feature type="signal peptide" evidence="5">
    <location>
        <begin position="1"/>
        <end position="26"/>
    </location>
</feature>
<keyword evidence="3 4" id="KW-0408">Iron</keyword>
<dbReference type="InterPro" id="IPR009056">
    <property type="entry name" value="Cyt_c-like_dom"/>
</dbReference>
<dbReference type="GO" id="GO:0020037">
    <property type="term" value="F:heme binding"/>
    <property type="evidence" value="ECO:0007669"/>
    <property type="project" value="InterPro"/>
</dbReference>
<dbReference type="Gene3D" id="1.10.760.10">
    <property type="entry name" value="Cytochrome c-like domain"/>
    <property type="match status" value="1"/>
</dbReference>
<evidence type="ECO:0000313" key="7">
    <source>
        <dbReference type="EMBL" id="EAQ13255.1"/>
    </source>
</evidence>
<feature type="chain" id="PRO_5002660287" description="Cytochrome c domain-containing protein" evidence="5">
    <location>
        <begin position="27"/>
        <end position="169"/>
    </location>
</feature>
<dbReference type="EMBL" id="AAMT01000005">
    <property type="protein sequence ID" value="EAQ13255.1"/>
    <property type="molecule type" value="Genomic_DNA"/>
</dbReference>
<protein>
    <recommendedName>
        <fullName evidence="6">Cytochrome c domain-containing protein</fullName>
    </recommendedName>
</protein>
<dbReference type="STRING" id="314271.RB2654_09304"/>
<reference evidence="7 8" key="1">
    <citation type="journal article" date="2010" name="J. Bacteriol.">
        <title>Genome sequences of Pelagibaca bermudensis HTCC2601T and Maritimibacter alkaliphilus HTCC2654T, the type strains of two marine Roseobacter genera.</title>
        <authorList>
            <person name="Thrash J.C."/>
            <person name="Cho J.C."/>
            <person name="Ferriera S."/>
            <person name="Johnson J."/>
            <person name="Vergin K.L."/>
            <person name="Giovannoni S.J."/>
        </authorList>
    </citation>
    <scope>NUCLEOTIDE SEQUENCE [LARGE SCALE GENOMIC DNA]</scope>
    <source>
        <strain evidence="7 8">HTCC2654</strain>
    </source>
</reference>
<name>A3VEB7_9RHOB</name>
<gene>
    <name evidence="7" type="ORF">RB2654_09304</name>
</gene>
<dbReference type="GO" id="GO:0046872">
    <property type="term" value="F:metal ion binding"/>
    <property type="evidence" value="ECO:0007669"/>
    <property type="project" value="UniProtKB-KW"/>
</dbReference>
<keyword evidence="8" id="KW-1185">Reference proteome</keyword>
<dbReference type="RefSeq" id="WP_008330798.1">
    <property type="nucleotide sequence ID" value="NZ_CH902578.1"/>
</dbReference>
<evidence type="ECO:0000256" key="5">
    <source>
        <dbReference type="SAM" id="SignalP"/>
    </source>
</evidence>
<dbReference type="OrthoDB" id="7949143at2"/>
<dbReference type="PROSITE" id="PS51007">
    <property type="entry name" value="CYTC"/>
    <property type="match status" value="1"/>
</dbReference>
<organism evidence="7 8">
    <name type="scientific">Maritimibacter alkaliphilus HTCC2654</name>
    <dbReference type="NCBI Taxonomy" id="314271"/>
    <lineage>
        <taxon>Bacteria</taxon>
        <taxon>Pseudomonadati</taxon>
        <taxon>Pseudomonadota</taxon>
        <taxon>Alphaproteobacteria</taxon>
        <taxon>Rhodobacterales</taxon>
        <taxon>Roseobacteraceae</taxon>
        <taxon>Maritimibacter</taxon>
    </lineage>
</organism>
<proteinExistence type="predicted"/>
<dbReference type="SUPFAM" id="SSF46626">
    <property type="entry name" value="Cytochrome c"/>
    <property type="match status" value="1"/>
</dbReference>
<evidence type="ECO:0000256" key="3">
    <source>
        <dbReference type="ARBA" id="ARBA00023004"/>
    </source>
</evidence>
<dbReference type="HOGENOM" id="CLU_1607721_0_0_5"/>
<keyword evidence="1 4" id="KW-0349">Heme</keyword>
<dbReference type="AlphaFoldDB" id="A3VEB7"/>
<evidence type="ECO:0000256" key="1">
    <source>
        <dbReference type="ARBA" id="ARBA00022617"/>
    </source>
</evidence>